<accession>A0A556ACS6</accession>
<dbReference type="AlphaFoldDB" id="A0A556ACS6"/>
<dbReference type="OrthoDB" id="9795424at2"/>
<keyword evidence="2" id="KW-1185">Reference proteome</keyword>
<name>A0A556ACS6_9BURK</name>
<sequence>MSGGNAVTPTSTSAQARVMLYQPSQRPRLREAIWVDTSFGRCRVTGRLGQRHADIVEAVLYCAERRRDISDGGVELLVDPARVRKTLSDSRYSFTQIEKLLVELRTATISIETPQFDFPIIGGLIDHVIPSPMTRPDPLTGGERSLWRVRLGVALVMLLEHDLSLYYDPAPVARLQHGISQAVARHVLSHKVEPTGGWYLDTIIVAVTGEASSQTMRDARRRLKEDAEKLRQIGLAIDGDRIRKRGVGNT</sequence>
<protein>
    <submittedName>
        <fullName evidence="1">ABC transporter ATPase</fullName>
    </submittedName>
</protein>
<comment type="caution">
    <text evidence="1">The sequence shown here is derived from an EMBL/GenBank/DDBJ whole genome shotgun (WGS) entry which is preliminary data.</text>
</comment>
<proteinExistence type="predicted"/>
<gene>
    <name evidence="1" type="ORF">FOZ76_23040</name>
</gene>
<evidence type="ECO:0000313" key="2">
    <source>
        <dbReference type="Proteomes" id="UP000318405"/>
    </source>
</evidence>
<dbReference type="EMBL" id="VLTJ01000039">
    <property type="protein sequence ID" value="TSH90677.1"/>
    <property type="molecule type" value="Genomic_DNA"/>
</dbReference>
<dbReference type="Proteomes" id="UP000318405">
    <property type="component" value="Unassembled WGS sequence"/>
</dbReference>
<evidence type="ECO:0000313" key="1">
    <source>
        <dbReference type="EMBL" id="TSH90677.1"/>
    </source>
</evidence>
<organism evidence="1 2">
    <name type="scientific">Verticiella sediminum</name>
    <dbReference type="NCBI Taxonomy" id="1247510"/>
    <lineage>
        <taxon>Bacteria</taxon>
        <taxon>Pseudomonadati</taxon>
        <taxon>Pseudomonadota</taxon>
        <taxon>Betaproteobacteria</taxon>
        <taxon>Burkholderiales</taxon>
        <taxon>Alcaligenaceae</taxon>
        <taxon>Verticiella</taxon>
    </lineage>
</organism>
<dbReference type="RefSeq" id="WP_143950594.1">
    <property type="nucleotide sequence ID" value="NZ_BAABMB010000003.1"/>
</dbReference>
<reference evidence="1 2" key="1">
    <citation type="submission" date="2019-07" db="EMBL/GenBank/DDBJ databases">
        <title>Qingshengfaniella alkalisoli gen. nov., sp. nov., isolated from saline soil.</title>
        <authorList>
            <person name="Xu L."/>
            <person name="Huang X.-X."/>
            <person name="Sun J.-Q."/>
        </authorList>
    </citation>
    <scope>NUCLEOTIDE SEQUENCE [LARGE SCALE GENOMIC DNA]</scope>
    <source>
        <strain evidence="1 2">DSM 27279</strain>
    </source>
</reference>